<accession>A0ACA9MQP9</accession>
<feature type="non-terminal residue" evidence="1">
    <location>
        <position position="43"/>
    </location>
</feature>
<name>A0ACA9MQP9_9GLOM</name>
<reference evidence="1" key="1">
    <citation type="submission" date="2021-06" db="EMBL/GenBank/DDBJ databases">
        <authorList>
            <person name="Kallberg Y."/>
            <person name="Tangrot J."/>
            <person name="Rosling A."/>
        </authorList>
    </citation>
    <scope>NUCLEOTIDE SEQUENCE</scope>
    <source>
        <strain evidence="1">AU212A</strain>
    </source>
</reference>
<sequence>IITSGQVTLQLEIEKEIVVKREIKKSRIKGEILFKSIELEKNS</sequence>
<dbReference type="EMBL" id="CAJVPM010014891">
    <property type="protein sequence ID" value="CAG8604063.1"/>
    <property type="molecule type" value="Genomic_DNA"/>
</dbReference>
<evidence type="ECO:0000313" key="1">
    <source>
        <dbReference type="EMBL" id="CAG8604063.1"/>
    </source>
</evidence>
<organism evidence="1 2">
    <name type="scientific">Scutellospora calospora</name>
    <dbReference type="NCBI Taxonomy" id="85575"/>
    <lineage>
        <taxon>Eukaryota</taxon>
        <taxon>Fungi</taxon>
        <taxon>Fungi incertae sedis</taxon>
        <taxon>Mucoromycota</taxon>
        <taxon>Glomeromycotina</taxon>
        <taxon>Glomeromycetes</taxon>
        <taxon>Diversisporales</taxon>
        <taxon>Gigasporaceae</taxon>
        <taxon>Scutellospora</taxon>
    </lineage>
</organism>
<proteinExistence type="predicted"/>
<evidence type="ECO:0000313" key="2">
    <source>
        <dbReference type="Proteomes" id="UP000789860"/>
    </source>
</evidence>
<protein>
    <submittedName>
        <fullName evidence="1">4521_t:CDS:1</fullName>
    </submittedName>
</protein>
<dbReference type="Proteomes" id="UP000789860">
    <property type="component" value="Unassembled WGS sequence"/>
</dbReference>
<keyword evidence="2" id="KW-1185">Reference proteome</keyword>
<gene>
    <name evidence="1" type="ORF">SCALOS_LOCUS7031</name>
</gene>
<feature type="non-terminal residue" evidence="1">
    <location>
        <position position="1"/>
    </location>
</feature>
<comment type="caution">
    <text evidence="1">The sequence shown here is derived from an EMBL/GenBank/DDBJ whole genome shotgun (WGS) entry which is preliminary data.</text>
</comment>